<keyword evidence="3" id="KW-1185">Reference proteome</keyword>
<accession>A0A9D3SC86</accession>
<reference evidence="2 3" key="1">
    <citation type="submission" date="2021-06" db="EMBL/GenBank/DDBJ databases">
        <title>Chromosome-level genome assembly of the red-tail catfish (Hemibagrus wyckioides).</title>
        <authorList>
            <person name="Shao F."/>
        </authorList>
    </citation>
    <scope>NUCLEOTIDE SEQUENCE [LARGE SCALE GENOMIC DNA]</scope>
    <source>
        <strain evidence="2">EC202008001</strain>
        <tissue evidence="2">Blood</tissue>
    </source>
</reference>
<evidence type="ECO:0000313" key="2">
    <source>
        <dbReference type="EMBL" id="KAG7314658.1"/>
    </source>
</evidence>
<comment type="caution">
    <text evidence="2">The sequence shown here is derived from an EMBL/GenBank/DDBJ whole genome shotgun (WGS) entry which is preliminary data.</text>
</comment>
<dbReference type="OrthoDB" id="8951749at2759"/>
<dbReference type="Proteomes" id="UP000824219">
    <property type="component" value="Linkage Group LG28"/>
</dbReference>
<gene>
    <name evidence="2" type="ORF">KOW79_021961</name>
</gene>
<dbReference type="EMBL" id="JAHKSW010000028">
    <property type="protein sequence ID" value="KAG7314658.1"/>
    <property type="molecule type" value="Genomic_DNA"/>
</dbReference>
<protein>
    <submittedName>
        <fullName evidence="2">Uncharacterized protein</fullName>
    </submittedName>
</protein>
<feature type="region of interest" description="Disordered" evidence="1">
    <location>
        <begin position="52"/>
        <end position="87"/>
    </location>
</feature>
<sequence length="163" mass="18093">MYICLTRVQKSNKHKSDISQLNLPMRRERSTADELFSIISSLWRRDPVLPKEAGQKHECPSSSLKHVRAAATRTGPKHTQDYGTKEDVAGISEAVPVLIDMCSMSDSQAGPRAMEMSGFPEVPQQDYHRLSGLHYTSSFSDAEDCCDETTSTSSSSDYLGMDD</sequence>
<feature type="compositionally biased region" description="Basic and acidic residues" evidence="1">
    <location>
        <begin position="78"/>
        <end position="87"/>
    </location>
</feature>
<proteinExistence type="predicted"/>
<evidence type="ECO:0000313" key="3">
    <source>
        <dbReference type="Proteomes" id="UP000824219"/>
    </source>
</evidence>
<organism evidence="2 3">
    <name type="scientific">Hemibagrus wyckioides</name>
    <dbReference type="NCBI Taxonomy" id="337641"/>
    <lineage>
        <taxon>Eukaryota</taxon>
        <taxon>Metazoa</taxon>
        <taxon>Chordata</taxon>
        <taxon>Craniata</taxon>
        <taxon>Vertebrata</taxon>
        <taxon>Euteleostomi</taxon>
        <taxon>Actinopterygii</taxon>
        <taxon>Neopterygii</taxon>
        <taxon>Teleostei</taxon>
        <taxon>Ostariophysi</taxon>
        <taxon>Siluriformes</taxon>
        <taxon>Bagridae</taxon>
        <taxon>Hemibagrus</taxon>
    </lineage>
</organism>
<dbReference type="AlphaFoldDB" id="A0A9D3SC86"/>
<feature type="region of interest" description="Disordered" evidence="1">
    <location>
        <begin position="139"/>
        <end position="163"/>
    </location>
</feature>
<evidence type="ECO:0000256" key="1">
    <source>
        <dbReference type="SAM" id="MobiDB-lite"/>
    </source>
</evidence>
<name>A0A9D3SC86_9TELE</name>